<gene>
    <name evidence="1" type="ORF">FNU79_18670</name>
</gene>
<evidence type="ECO:0008006" key="3">
    <source>
        <dbReference type="Google" id="ProtNLM"/>
    </source>
</evidence>
<sequence>MDLTADLPAYCAVSTGQAALERLLALTESQARMVLSRCAAALSLYPAWERHDWVMPEPKWALRAYGGHFLDLERVARQLGSVRHQPGKNGYLHVPSGLAFAAHQAAHGQVTLVLGGLNSSDGDGQLHSLLAEAQQLGAGLLNVVGGVPRLYRWADRLTLLMDHELSQEGREGPLTLTGHSLGGGLAQYAGLMNKLPVLAFSPTALGWGVLDVLKDAGRLVDPAAVIHLIRSYSLAGDPIPSLGTGWLHAAVVGEHLWLPRSPGVPAVRYATNHGQIYSHLAAHLQAQWPDLPNATPGF</sequence>
<name>A0A553UF77_9DEIO</name>
<reference evidence="1 2" key="1">
    <citation type="submission" date="2019-07" db="EMBL/GenBank/DDBJ databases">
        <title>Deinococcus detaillus sp. nov., isolated from humus soil in Antarctica.</title>
        <authorList>
            <person name="Zhang K."/>
        </authorList>
    </citation>
    <scope>NUCLEOTIDE SEQUENCE [LARGE SCALE GENOMIC DNA]</scope>
    <source>
        <strain evidence="1 2">H1</strain>
    </source>
</reference>
<dbReference type="EMBL" id="VKDB01000061">
    <property type="protein sequence ID" value="TSA78862.1"/>
    <property type="molecule type" value="Genomic_DNA"/>
</dbReference>
<protein>
    <recommendedName>
        <fullName evidence="3">Fungal lipase-like domain-containing protein</fullName>
    </recommendedName>
</protein>
<dbReference type="SUPFAM" id="SSF53474">
    <property type="entry name" value="alpha/beta-Hydrolases"/>
    <property type="match status" value="1"/>
</dbReference>
<dbReference type="InterPro" id="IPR029058">
    <property type="entry name" value="AB_hydrolase_fold"/>
</dbReference>
<dbReference type="AlphaFoldDB" id="A0A553UF77"/>
<dbReference type="RefSeq" id="WP_143722296.1">
    <property type="nucleotide sequence ID" value="NZ_VKDB01000061.1"/>
</dbReference>
<proteinExistence type="predicted"/>
<dbReference type="OrthoDB" id="9818610at2"/>
<evidence type="ECO:0000313" key="2">
    <source>
        <dbReference type="Proteomes" id="UP000316092"/>
    </source>
</evidence>
<dbReference type="Gene3D" id="3.40.50.1820">
    <property type="entry name" value="alpha/beta hydrolase"/>
    <property type="match status" value="1"/>
</dbReference>
<dbReference type="Proteomes" id="UP000316092">
    <property type="component" value="Unassembled WGS sequence"/>
</dbReference>
<evidence type="ECO:0000313" key="1">
    <source>
        <dbReference type="EMBL" id="TSA78862.1"/>
    </source>
</evidence>
<organism evidence="1 2">
    <name type="scientific">Deinococcus detaillensis</name>
    <dbReference type="NCBI Taxonomy" id="2592048"/>
    <lineage>
        <taxon>Bacteria</taxon>
        <taxon>Thermotogati</taxon>
        <taxon>Deinococcota</taxon>
        <taxon>Deinococci</taxon>
        <taxon>Deinococcales</taxon>
        <taxon>Deinococcaceae</taxon>
        <taxon>Deinococcus</taxon>
    </lineage>
</organism>
<accession>A0A553UF77</accession>
<keyword evidence="2" id="KW-1185">Reference proteome</keyword>
<comment type="caution">
    <text evidence="1">The sequence shown here is derived from an EMBL/GenBank/DDBJ whole genome shotgun (WGS) entry which is preliminary data.</text>
</comment>